<evidence type="ECO:0000313" key="1">
    <source>
        <dbReference type="EMBL" id="KAH0540914.1"/>
    </source>
</evidence>
<protein>
    <submittedName>
        <fullName evidence="1">Uncharacterized protein</fullName>
    </submittedName>
</protein>
<dbReference type="EMBL" id="JAHXZJ010002609">
    <property type="protein sequence ID" value="KAH0540914.1"/>
    <property type="molecule type" value="Genomic_DNA"/>
</dbReference>
<organism evidence="1 2">
    <name type="scientific">Cotesia glomerata</name>
    <name type="common">Lepidopteran parasitic wasp</name>
    <name type="synonym">Apanteles glomeratus</name>
    <dbReference type="NCBI Taxonomy" id="32391"/>
    <lineage>
        <taxon>Eukaryota</taxon>
        <taxon>Metazoa</taxon>
        <taxon>Ecdysozoa</taxon>
        <taxon>Arthropoda</taxon>
        <taxon>Hexapoda</taxon>
        <taxon>Insecta</taxon>
        <taxon>Pterygota</taxon>
        <taxon>Neoptera</taxon>
        <taxon>Endopterygota</taxon>
        <taxon>Hymenoptera</taxon>
        <taxon>Apocrita</taxon>
        <taxon>Ichneumonoidea</taxon>
        <taxon>Braconidae</taxon>
        <taxon>Microgastrinae</taxon>
        <taxon>Cotesia</taxon>
    </lineage>
</organism>
<gene>
    <name evidence="1" type="ORF">KQX54_020491</name>
</gene>
<accession>A0AAV7I4P4</accession>
<proteinExistence type="predicted"/>
<dbReference type="AlphaFoldDB" id="A0AAV7I4P4"/>
<keyword evidence="2" id="KW-1185">Reference proteome</keyword>
<name>A0AAV7I4P4_COTGL</name>
<reference evidence="1 2" key="1">
    <citation type="journal article" date="2021" name="J. Hered.">
        <title>A chromosome-level genome assembly of the parasitoid wasp, Cotesia glomerata (Hymenoptera: Braconidae).</title>
        <authorList>
            <person name="Pinto B.J."/>
            <person name="Weis J.J."/>
            <person name="Gamble T."/>
            <person name="Ode P.J."/>
            <person name="Paul R."/>
            <person name="Zaspel J.M."/>
        </authorList>
    </citation>
    <scope>NUCLEOTIDE SEQUENCE [LARGE SCALE GENOMIC DNA]</scope>
    <source>
        <strain evidence="1">CgM1</strain>
    </source>
</reference>
<dbReference type="Proteomes" id="UP000826195">
    <property type="component" value="Unassembled WGS sequence"/>
</dbReference>
<evidence type="ECO:0000313" key="2">
    <source>
        <dbReference type="Proteomes" id="UP000826195"/>
    </source>
</evidence>
<comment type="caution">
    <text evidence="1">The sequence shown here is derived from an EMBL/GenBank/DDBJ whole genome shotgun (WGS) entry which is preliminary data.</text>
</comment>
<sequence length="83" mass="9677">MFILLGENICQKKNIKLRQMEMEIKEKISGVLSSRSHSWDQTYSESKECRVELRIYLQSPETVESVKRNHLALLKANLKPTLS</sequence>